<name>A0A383DHV0_9ZZZZ</name>
<accession>A0A383DHV0</accession>
<dbReference type="GO" id="GO:0000049">
    <property type="term" value="F:tRNA binding"/>
    <property type="evidence" value="ECO:0007669"/>
    <property type="project" value="InterPro"/>
</dbReference>
<dbReference type="GO" id="GO:0006412">
    <property type="term" value="P:translation"/>
    <property type="evidence" value="ECO:0007669"/>
    <property type="project" value="UniProtKB-KW"/>
</dbReference>
<feature type="non-terminal residue" evidence="7">
    <location>
        <position position="1"/>
    </location>
</feature>
<evidence type="ECO:0000256" key="1">
    <source>
        <dbReference type="ARBA" id="ARBA00022598"/>
    </source>
</evidence>
<protein>
    <recommendedName>
        <fullName evidence="6">Aminoacyl-tRNA synthetase class I anticodon-binding domain-containing protein</fullName>
    </recommendedName>
</protein>
<keyword evidence="3" id="KW-0067">ATP-binding</keyword>
<dbReference type="GO" id="GO:0004812">
    <property type="term" value="F:aminoacyl-tRNA ligase activity"/>
    <property type="evidence" value="ECO:0007669"/>
    <property type="project" value="UniProtKB-KW"/>
</dbReference>
<keyword evidence="1" id="KW-0436">Ligase</keyword>
<organism evidence="7">
    <name type="scientific">marine metagenome</name>
    <dbReference type="NCBI Taxonomy" id="408172"/>
    <lineage>
        <taxon>unclassified sequences</taxon>
        <taxon>metagenomes</taxon>
        <taxon>ecological metagenomes</taxon>
    </lineage>
</organism>
<dbReference type="Gene3D" id="1.10.10.350">
    <property type="match status" value="1"/>
</dbReference>
<feature type="domain" description="Aminoacyl-tRNA synthetase class I anticodon-binding" evidence="6">
    <location>
        <begin position="15"/>
        <end position="87"/>
    </location>
</feature>
<evidence type="ECO:0000259" key="6">
    <source>
        <dbReference type="Pfam" id="PF19269"/>
    </source>
</evidence>
<dbReference type="Pfam" id="PF19269">
    <property type="entry name" value="Anticodon_2"/>
    <property type="match status" value="1"/>
</dbReference>
<dbReference type="GO" id="GO:0005524">
    <property type="term" value="F:ATP binding"/>
    <property type="evidence" value="ECO:0007669"/>
    <property type="project" value="UniProtKB-KW"/>
</dbReference>
<evidence type="ECO:0000313" key="7">
    <source>
        <dbReference type="EMBL" id="SVE44052.1"/>
    </source>
</evidence>
<dbReference type="AlphaFoldDB" id="A0A383DHV0"/>
<evidence type="ECO:0000256" key="3">
    <source>
        <dbReference type="ARBA" id="ARBA00022840"/>
    </source>
</evidence>
<evidence type="ECO:0000256" key="5">
    <source>
        <dbReference type="ARBA" id="ARBA00023146"/>
    </source>
</evidence>
<dbReference type="InterPro" id="IPR008925">
    <property type="entry name" value="aa_tRNA-synth_I_cd-bd_sf"/>
</dbReference>
<keyword evidence="5" id="KW-0030">Aminoacyl-tRNA synthetase</keyword>
<keyword evidence="2" id="KW-0547">Nucleotide-binding</keyword>
<sequence>VDENDELFPVEIYNFISDVRIKLTTKDQITSEQFKQIINDLKSNNNLSINVWKPIRIALTGNGHGPDIGKVAEILGNNQCSSRIHKFLEKNVH</sequence>
<evidence type="ECO:0000256" key="4">
    <source>
        <dbReference type="ARBA" id="ARBA00022917"/>
    </source>
</evidence>
<dbReference type="SUPFAM" id="SSF48163">
    <property type="entry name" value="An anticodon-binding domain of class I aminoacyl-tRNA synthetases"/>
    <property type="match status" value="1"/>
</dbReference>
<reference evidence="7" key="1">
    <citation type="submission" date="2018-05" db="EMBL/GenBank/DDBJ databases">
        <authorList>
            <person name="Lanie J.A."/>
            <person name="Ng W.-L."/>
            <person name="Kazmierczak K.M."/>
            <person name="Andrzejewski T.M."/>
            <person name="Davidsen T.M."/>
            <person name="Wayne K.J."/>
            <person name="Tettelin H."/>
            <person name="Glass J.I."/>
            <person name="Rusch D."/>
            <person name="Podicherti R."/>
            <person name="Tsui H.-C.T."/>
            <person name="Winkler M.E."/>
        </authorList>
    </citation>
    <scope>NUCLEOTIDE SEQUENCE</scope>
</reference>
<evidence type="ECO:0000256" key="2">
    <source>
        <dbReference type="ARBA" id="ARBA00022741"/>
    </source>
</evidence>
<gene>
    <name evidence="7" type="ORF">METZ01_LOCUS496906</name>
</gene>
<dbReference type="EMBL" id="UINC01217450">
    <property type="protein sequence ID" value="SVE44052.1"/>
    <property type="molecule type" value="Genomic_DNA"/>
</dbReference>
<dbReference type="InterPro" id="IPR020751">
    <property type="entry name" value="aa-tRNA-synth_I_codon-bd_sub2"/>
</dbReference>
<proteinExistence type="predicted"/>
<dbReference type="InterPro" id="IPR045462">
    <property type="entry name" value="aa-tRNA-synth_I_cd-bd"/>
</dbReference>
<keyword evidence="4" id="KW-0648">Protein biosynthesis</keyword>